<keyword evidence="2" id="KW-0677">Repeat</keyword>
<dbReference type="InterPro" id="IPR001005">
    <property type="entry name" value="SANT/Myb"/>
</dbReference>
<dbReference type="FunFam" id="1.10.10.60:FF:000302">
    <property type="entry name" value="Transcription factor TT2"/>
    <property type="match status" value="1"/>
</dbReference>
<evidence type="ECO:0000259" key="9">
    <source>
        <dbReference type="PROSITE" id="PS50090"/>
    </source>
</evidence>
<evidence type="ECO:0000256" key="7">
    <source>
        <dbReference type="ARBA" id="ARBA00023242"/>
    </source>
</evidence>
<keyword evidence="5" id="KW-0010">Activator</keyword>
<evidence type="ECO:0000256" key="8">
    <source>
        <dbReference type="SAM" id="MobiDB-lite"/>
    </source>
</evidence>
<dbReference type="Gene3D" id="1.10.10.60">
    <property type="entry name" value="Homeodomain-like"/>
    <property type="match status" value="1"/>
</dbReference>
<dbReference type="PANTHER" id="PTHR47998:SF70">
    <property type="entry name" value="DOMAIN PROTEIN 4, PUTATIVE-RELATED"/>
    <property type="match status" value="1"/>
</dbReference>
<feature type="domain" description="HTH myb-type" evidence="10">
    <location>
        <begin position="82"/>
        <end position="136"/>
    </location>
</feature>
<sequence>MTHASRKEGSKSRRSLLVGIHAMITSFGLERAKFHYQILINSKISHGDQSFEILNPFNLLLKQKGLRRCGKSCRLRWLNDLKPDVKRGNISPDEEDLIIRLHKLLGNRWALIAGRLPGRTDNEIKNYWNSTVKRKVQANNQKQPRRAKKVAKKQTRKTSSALNKVSISTNNSLPSPPVSAEHKETDQILRVPSIEEGTLEKYLIEDSNSNDELLLFTNDNAVPCNLMDFDMGQMSLSYFLQTDISSNSNNIHVDGSSPSSPDVASLFPEAMLTNWTYEDGFELEEAMGP</sequence>
<evidence type="ECO:0000313" key="11">
    <source>
        <dbReference type="EMBL" id="CAK7352806.1"/>
    </source>
</evidence>
<dbReference type="GO" id="GO:0000976">
    <property type="term" value="F:transcription cis-regulatory region binding"/>
    <property type="evidence" value="ECO:0007669"/>
    <property type="project" value="TreeGrafter"/>
</dbReference>
<dbReference type="PANTHER" id="PTHR47998">
    <property type="entry name" value="TRANSCRIPTION FACTOR MYB51-LIKE ISOFORM X1"/>
    <property type="match status" value="1"/>
</dbReference>
<evidence type="ECO:0000256" key="4">
    <source>
        <dbReference type="ARBA" id="ARBA00023125"/>
    </source>
</evidence>
<evidence type="ECO:0000256" key="6">
    <source>
        <dbReference type="ARBA" id="ARBA00023163"/>
    </source>
</evidence>
<feature type="region of interest" description="Disordered" evidence="8">
    <location>
        <begin position="136"/>
        <end position="184"/>
    </location>
</feature>
<keyword evidence="7" id="KW-0539">Nucleus</keyword>
<organism evidence="11 12">
    <name type="scientific">Dovyalis caffra</name>
    <dbReference type="NCBI Taxonomy" id="77055"/>
    <lineage>
        <taxon>Eukaryota</taxon>
        <taxon>Viridiplantae</taxon>
        <taxon>Streptophyta</taxon>
        <taxon>Embryophyta</taxon>
        <taxon>Tracheophyta</taxon>
        <taxon>Spermatophyta</taxon>
        <taxon>Magnoliopsida</taxon>
        <taxon>eudicotyledons</taxon>
        <taxon>Gunneridae</taxon>
        <taxon>Pentapetalae</taxon>
        <taxon>rosids</taxon>
        <taxon>fabids</taxon>
        <taxon>Malpighiales</taxon>
        <taxon>Salicaceae</taxon>
        <taxon>Flacourtieae</taxon>
        <taxon>Dovyalis</taxon>
    </lineage>
</organism>
<dbReference type="GO" id="GO:0005634">
    <property type="term" value="C:nucleus"/>
    <property type="evidence" value="ECO:0007669"/>
    <property type="project" value="UniProtKB-SubCell"/>
</dbReference>
<reference evidence="11 12" key="1">
    <citation type="submission" date="2024-01" db="EMBL/GenBank/DDBJ databases">
        <authorList>
            <person name="Waweru B."/>
        </authorList>
    </citation>
    <scope>NUCLEOTIDE SEQUENCE [LARGE SCALE GENOMIC DNA]</scope>
</reference>
<dbReference type="GO" id="GO:0006355">
    <property type="term" value="P:regulation of DNA-templated transcription"/>
    <property type="evidence" value="ECO:0007669"/>
    <property type="project" value="TreeGrafter"/>
</dbReference>
<evidence type="ECO:0000256" key="5">
    <source>
        <dbReference type="ARBA" id="ARBA00023159"/>
    </source>
</evidence>
<dbReference type="SMART" id="SM00717">
    <property type="entry name" value="SANT"/>
    <property type="match status" value="1"/>
</dbReference>
<name>A0AAV1SMK1_9ROSI</name>
<accession>A0AAV1SMK1</accession>
<feature type="compositionally biased region" description="Polar residues" evidence="8">
    <location>
        <begin position="157"/>
        <end position="173"/>
    </location>
</feature>
<dbReference type="InterPro" id="IPR017930">
    <property type="entry name" value="Myb_dom"/>
</dbReference>
<proteinExistence type="predicted"/>
<dbReference type="InterPro" id="IPR009057">
    <property type="entry name" value="Homeodomain-like_sf"/>
</dbReference>
<dbReference type="GO" id="GO:0030154">
    <property type="term" value="P:cell differentiation"/>
    <property type="evidence" value="ECO:0007669"/>
    <property type="project" value="TreeGrafter"/>
</dbReference>
<dbReference type="PROSITE" id="PS50090">
    <property type="entry name" value="MYB_LIKE"/>
    <property type="match status" value="1"/>
</dbReference>
<evidence type="ECO:0000256" key="3">
    <source>
        <dbReference type="ARBA" id="ARBA00023015"/>
    </source>
</evidence>
<feature type="domain" description="Myb-like" evidence="9">
    <location>
        <begin position="82"/>
        <end position="132"/>
    </location>
</feature>
<gene>
    <name evidence="11" type="ORF">DCAF_LOCUS24409</name>
</gene>
<dbReference type="SUPFAM" id="SSF46689">
    <property type="entry name" value="Homeodomain-like"/>
    <property type="match status" value="1"/>
</dbReference>
<dbReference type="AlphaFoldDB" id="A0AAV1SMK1"/>
<feature type="compositionally biased region" description="Basic residues" evidence="8">
    <location>
        <begin position="143"/>
        <end position="156"/>
    </location>
</feature>
<comment type="caution">
    <text evidence="11">The sequence shown here is derived from an EMBL/GenBank/DDBJ whole genome shotgun (WGS) entry which is preliminary data.</text>
</comment>
<dbReference type="Pfam" id="PF00249">
    <property type="entry name" value="Myb_DNA-binding"/>
    <property type="match status" value="1"/>
</dbReference>
<comment type="subcellular location">
    <subcellularLocation>
        <location evidence="1">Nucleus</location>
    </subcellularLocation>
</comment>
<dbReference type="InterPro" id="IPR015495">
    <property type="entry name" value="Myb_TF_plants"/>
</dbReference>
<evidence type="ECO:0000259" key="10">
    <source>
        <dbReference type="PROSITE" id="PS51294"/>
    </source>
</evidence>
<dbReference type="Proteomes" id="UP001314170">
    <property type="component" value="Unassembled WGS sequence"/>
</dbReference>
<evidence type="ECO:0000256" key="1">
    <source>
        <dbReference type="ARBA" id="ARBA00004123"/>
    </source>
</evidence>
<dbReference type="EMBL" id="CAWUPB010001194">
    <property type="protein sequence ID" value="CAK7352806.1"/>
    <property type="molecule type" value="Genomic_DNA"/>
</dbReference>
<evidence type="ECO:0000313" key="12">
    <source>
        <dbReference type="Proteomes" id="UP001314170"/>
    </source>
</evidence>
<evidence type="ECO:0000256" key="2">
    <source>
        <dbReference type="ARBA" id="ARBA00022737"/>
    </source>
</evidence>
<keyword evidence="4" id="KW-0238">DNA-binding</keyword>
<dbReference type="CDD" id="cd00167">
    <property type="entry name" value="SANT"/>
    <property type="match status" value="1"/>
</dbReference>
<protein>
    <submittedName>
        <fullName evidence="11">Uncharacterized protein</fullName>
    </submittedName>
</protein>
<keyword evidence="12" id="KW-1185">Reference proteome</keyword>
<dbReference type="PROSITE" id="PS51294">
    <property type="entry name" value="HTH_MYB"/>
    <property type="match status" value="1"/>
</dbReference>
<keyword evidence="3" id="KW-0805">Transcription regulation</keyword>
<keyword evidence="6" id="KW-0804">Transcription</keyword>